<dbReference type="PATRIC" id="fig|1179773.3.peg.4436"/>
<name>K0K4C3_SACES</name>
<dbReference type="BioCyc" id="SESP1179773:BN6_RS21440-MONOMER"/>
<protein>
    <recommendedName>
        <fullName evidence="3">Dihydrodipicolinate reductase N-terminal domain-containing protein</fullName>
    </recommendedName>
</protein>
<dbReference type="SUPFAM" id="SSF51735">
    <property type="entry name" value="NAD(P)-binding Rossmann-fold domains"/>
    <property type="match status" value="1"/>
</dbReference>
<evidence type="ECO:0000313" key="4">
    <source>
        <dbReference type="EMBL" id="CCH31709.1"/>
    </source>
</evidence>
<dbReference type="InterPro" id="IPR036291">
    <property type="entry name" value="NAD(P)-bd_dom_sf"/>
</dbReference>
<dbReference type="EMBL" id="HE804045">
    <property type="protein sequence ID" value="CCH31709.1"/>
    <property type="molecule type" value="Genomic_DNA"/>
</dbReference>
<gene>
    <name evidence="4" type="ordered locus">BN6_44280</name>
</gene>
<keyword evidence="2" id="KW-0560">Oxidoreductase</keyword>
<reference evidence="4 5" key="1">
    <citation type="journal article" date="2012" name="BMC Genomics">
        <title>Complete genome sequence of Saccharothrix espanaensis DSM 44229T and comparison to the other completely sequenced Pseudonocardiaceae.</title>
        <authorList>
            <person name="Strobel T."/>
            <person name="Al-Dilaimi A."/>
            <person name="Blom J."/>
            <person name="Gessner A."/>
            <person name="Kalinowski J."/>
            <person name="Luzhetska M."/>
            <person name="Puhler A."/>
            <person name="Szczepanowski R."/>
            <person name="Bechthold A."/>
            <person name="Ruckert C."/>
        </authorList>
    </citation>
    <scope>NUCLEOTIDE SEQUENCE [LARGE SCALE GENOMIC DNA]</scope>
    <source>
        <strain evidence="5">ATCC 51144 / DSM 44229 / JCM 9112 / NBRC 15066 / NRRL 15764</strain>
    </source>
</reference>
<organism evidence="4 5">
    <name type="scientific">Saccharothrix espanaensis (strain ATCC 51144 / DSM 44229 / JCM 9112 / NBRC 15066 / NRRL 15764)</name>
    <dbReference type="NCBI Taxonomy" id="1179773"/>
    <lineage>
        <taxon>Bacteria</taxon>
        <taxon>Bacillati</taxon>
        <taxon>Actinomycetota</taxon>
        <taxon>Actinomycetes</taxon>
        <taxon>Pseudonocardiales</taxon>
        <taxon>Pseudonocardiaceae</taxon>
        <taxon>Saccharothrix</taxon>
    </lineage>
</organism>
<feature type="domain" description="Dihydrodipicolinate reductase N-terminal" evidence="3">
    <location>
        <begin position="3"/>
        <end position="73"/>
    </location>
</feature>
<dbReference type="eggNOG" id="COG0702">
    <property type="taxonomic scope" value="Bacteria"/>
</dbReference>
<accession>K0K4C3</accession>
<dbReference type="AlphaFoldDB" id="K0K4C3"/>
<dbReference type="KEGG" id="sesp:BN6_44280"/>
<dbReference type="GO" id="GO:0008839">
    <property type="term" value="F:4-hydroxy-tetrahydrodipicolinate reductase"/>
    <property type="evidence" value="ECO:0007669"/>
    <property type="project" value="InterPro"/>
</dbReference>
<keyword evidence="1" id="KW-0521">NADP</keyword>
<dbReference type="GO" id="GO:0009089">
    <property type="term" value="P:lysine biosynthetic process via diaminopimelate"/>
    <property type="evidence" value="ECO:0007669"/>
    <property type="project" value="InterPro"/>
</dbReference>
<dbReference type="InterPro" id="IPR000846">
    <property type="entry name" value="DapB_N"/>
</dbReference>
<evidence type="ECO:0000256" key="1">
    <source>
        <dbReference type="ARBA" id="ARBA00022857"/>
    </source>
</evidence>
<dbReference type="Proteomes" id="UP000006281">
    <property type="component" value="Chromosome"/>
</dbReference>
<evidence type="ECO:0000259" key="3">
    <source>
        <dbReference type="Pfam" id="PF01113"/>
    </source>
</evidence>
<evidence type="ECO:0000313" key="5">
    <source>
        <dbReference type="Proteomes" id="UP000006281"/>
    </source>
</evidence>
<proteinExistence type="predicted"/>
<dbReference type="Gene3D" id="3.40.50.720">
    <property type="entry name" value="NAD(P)-binding Rossmann-like Domain"/>
    <property type="match status" value="1"/>
</dbReference>
<sequence length="253" mass="26529">MTVKVAVVGANGRIGAVVVDVLGRRGHDVVPIARSAGVDVYTGEGLAAALAGVEVVVDAVNVSSQDTDVVVDFFGTSARNLQREGAAAGVRRIVLVSIIGIDPFTSGHYAGKLAQERALAEGRVPVRVVRAAQFHEFPGMVLEWTTEGDVARVPEVRAQLVSSRAVAEKVVEAVLVEDVPALVDIAGPEEFRLVDAVRLLVERRGAAMRVEEVPAGDDPDQARLAAGALLPGPDAVIAGESFGEWLDERYPAG</sequence>
<dbReference type="Pfam" id="PF01113">
    <property type="entry name" value="DapB_N"/>
    <property type="match status" value="1"/>
</dbReference>
<keyword evidence="5" id="KW-1185">Reference proteome</keyword>
<evidence type="ECO:0000256" key="2">
    <source>
        <dbReference type="ARBA" id="ARBA00023002"/>
    </source>
</evidence>
<dbReference type="STRING" id="1179773.BN6_44280"/>
<dbReference type="HOGENOM" id="CLU_007383_5_1_11"/>
<dbReference type="OrthoDB" id="9771302at2"/>